<dbReference type="GO" id="GO:0035091">
    <property type="term" value="F:phosphatidylinositol binding"/>
    <property type="evidence" value="ECO:0007669"/>
    <property type="project" value="TreeGrafter"/>
</dbReference>
<dbReference type="RefSeq" id="WP_031504686.1">
    <property type="nucleotide sequence ID" value="NC_022795.1"/>
</dbReference>
<dbReference type="Proteomes" id="UP000077469">
    <property type="component" value="Chromosome"/>
</dbReference>
<dbReference type="CDD" id="cd11524">
    <property type="entry name" value="SYLF"/>
    <property type="match status" value="1"/>
</dbReference>
<dbReference type="InterPro" id="IPR007461">
    <property type="entry name" value="Ysc84_actin-binding"/>
</dbReference>
<sequence>MKKAVVLMLCVPLVIFAVPANERLSSALSILRELSSIPDSGAFVELLRQSEGVAIFPSLIRVGLVIGGQYGEGFLLKRDVPSGKWYGPVFLKLTGLSLGAQLGIQNVGLVLVLMNEQAVKNLVSGNVTLGGNISIAAGPMGRSLSAETDYRLQSSIYSYSVSKGFFAGLSLQGSIVQVDNDANKEYYGSLLTSDEMMRREPQTKEAVELIKYLNSMIYLQPGE</sequence>
<feature type="domain" description="Ysc84 actin-binding" evidence="1">
    <location>
        <begin position="94"/>
        <end position="215"/>
    </location>
</feature>
<dbReference type="KEGG" id="phy:AJ81_04075"/>
<gene>
    <name evidence="2" type="ORF">AJ81_04075</name>
</gene>
<dbReference type="PANTHER" id="PTHR15629">
    <property type="entry name" value="SH3YL1 PROTEIN"/>
    <property type="match status" value="1"/>
</dbReference>
<accession>A0A0X1KQD3</accession>
<dbReference type="InterPro" id="IPR051702">
    <property type="entry name" value="SH3_domain_YSC84-like"/>
</dbReference>
<organism evidence="2 3">
    <name type="scientific">Pseudothermotoga hypogea DSM 11164 = NBRC 106472</name>
    <dbReference type="NCBI Taxonomy" id="1123384"/>
    <lineage>
        <taxon>Bacteria</taxon>
        <taxon>Thermotogati</taxon>
        <taxon>Thermotogota</taxon>
        <taxon>Thermotogae</taxon>
        <taxon>Thermotogales</taxon>
        <taxon>Thermotogaceae</taxon>
        <taxon>Pseudothermotoga</taxon>
    </lineage>
</organism>
<reference evidence="2 3" key="1">
    <citation type="submission" date="2014-01" db="EMBL/GenBank/DDBJ databases">
        <title>Genome sequencing of Thermotog hypogea.</title>
        <authorList>
            <person name="Zhang X."/>
            <person name="Alvare G."/>
            <person name="Fristensky B."/>
            <person name="Chen L."/>
            <person name="Suen T."/>
            <person name="Chen Q."/>
            <person name="Ma K."/>
        </authorList>
    </citation>
    <scope>NUCLEOTIDE SEQUENCE [LARGE SCALE GENOMIC DNA]</scope>
    <source>
        <strain evidence="2 3">DSM 11164</strain>
    </source>
</reference>
<proteinExistence type="predicted"/>
<keyword evidence="3" id="KW-1185">Reference proteome</keyword>
<evidence type="ECO:0000313" key="2">
    <source>
        <dbReference type="EMBL" id="AJC73517.1"/>
    </source>
</evidence>
<dbReference type="PATRIC" id="fig|1123384.7.peg.798"/>
<evidence type="ECO:0000259" key="1">
    <source>
        <dbReference type="Pfam" id="PF04366"/>
    </source>
</evidence>
<dbReference type="PaxDb" id="1123384-AJ81_04075"/>
<dbReference type="STRING" id="1123384.AJ81_04075"/>
<evidence type="ECO:0000313" key="3">
    <source>
        <dbReference type="Proteomes" id="UP000077469"/>
    </source>
</evidence>
<dbReference type="PANTHER" id="PTHR15629:SF2">
    <property type="entry name" value="SH3 DOMAIN-CONTAINING YSC84-LIKE PROTEIN 1"/>
    <property type="match status" value="1"/>
</dbReference>
<protein>
    <recommendedName>
        <fullName evidence="1">Ysc84 actin-binding domain-containing protein</fullName>
    </recommendedName>
</protein>
<name>A0A0X1KQD3_9THEM</name>
<dbReference type="EMBL" id="CP007141">
    <property type="protein sequence ID" value="AJC73517.1"/>
    <property type="molecule type" value="Genomic_DNA"/>
</dbReference>
<dbReference type="OrthoDB" id="9782434at2"/>
<dbReference type="Pfam" id="PF04366">
    <property type="entry name" value="Ysc84"/>
    <property type="match status" value="1"/>
</dbReference>
<dbReference type="AlphaFoldDB" id="A0A0X1KQD3"/>